<dbReference type="PROSITE" id="PS50005">
    <property type="entry name" value="TPR"/>
    <property type="match status" value="1"/>
</dbReference>
<dbReference type="InterPro" id="IPR006665">
    <property type="entry name" value="OmpA-like"/>
</dbReference>
<protein>
    <recommendedName>
        <fullName evidence="3">OmpA-like domain-containing protein</fullName>
    </recommendedName>
</protein>
<reference evidence="4 5" key="1">
    <citation type="submission" date="2014-08" db="EMBL/GenBank/DDBJ databases">
        <authorList>
            <person name="Wibberg D."/>
        </authorList>
    </citation>
    <scope>NUCLEOTIDE SEQUENCE [LARGE SCALE GENOMIC DNA]</scope>
    <source>
        <strain evidence="5">ING2-E5B</strain>
    </source>
</reference>
<dbReference type="SUPFAM" id="SSF103088">
    <property type="entry name" value="OmpA-like"/>
    <property type="match status" value="1"/>
</dbReference>
<dbReference type="PROSITE" id="PS51123">
    <property type="entry name" value="OMPA_2"/>
    <property type="match status" value="1"/>
</dbReference>
<proteinExistence type="predicted"/>
<dbReference type="InterPro" id="IPR011990">
    <property type="entry name" value="TPR-like_helical_dom_sf"/>
</dbReference>
<dbReference type="SUPFAM" id="SSF48452">
    <property type="entry name" value="TPR-like"/>
    <property type="match status" value="1"/>
</dbReference>
<dbReference type="InterPro" id="IPR019734">
    <property type="entry name" value="TPR_rpt"/>
</dbReference>
<dbReference type="Pfam" id="PF12984">
    <property type="entry name" value="DUF3868"/>
    <property type="match status" value="1"/>
</dbReference>
<dbReference type="Gene3D" id="1.25.40.10">
    <property type="entry name" value="Tetratricopeptide repeat domain"/>
    <property type="match status" value="1"/>
</dbReference>
<gene>
    <name evidence="4" type="ORF">ING2E5B_1093</name>
</gene>
<dbReference type="InterPro" id="IPR024480">
    <property type="entry name" value="DUF3868"/>
</dbReference>
<dbReference type="GO" id="GO:0016020">
    <property type="term" value="C:membrane"/>
    <property type="evidence" value="ECO:0007669"/>
    <property type="project" value="UniProtKB-UniRule"/>
</dbReference>
<keyword evidence="5" id="KW-1185">Reference proteome</keyword>
<evidence type="ECO:0000256" key="1">
    <source>
        <dbReference type="PROSITE-ProRule" id="PRU00339"/>
    </source>
</evidence>
<feature type="repeat" description="TPR" evidence="1">
    <location>
        <begin position="437"/>
        <end position="470"/>
    </location>
</feature>
<sequence>MNKIIYIVIALMTITLPDVFGQEYYNDQLTIEKLNISKEGDVTNISMDVNLNNLKLNKNEMLIVTPVILSKETEDAKELEPFTVIGKLRNKVLQRSYNSIGKVVLNFPENSKVIRKNGTDQSIQYASSLPFDEWQRDAQLVLRTEVIGCADCLDNEPDMLLTDRLLPERFVPEYSYTYIVPDVEEVKQRSETYSAYLNYMVGRWNLLREYKNNATELKKVEDIIMELKNNPDLTISDFTITGYASPEGSSQSNLLLSQRRAESFAKFLETKYEYDVSQFTIKWAGEDWNGLKEAVAASGLANKNDIIEIINTVSDQDARDGRIIALDNGVTYKRLLNDFYPQLRRNDYNIAFVSRPFNVKEASEIIKTSPNLLSLNEMFHVANTFPADSEEFREVFVIAVNTFPESETANINVAVAELNNNNIDAALSRLEKMKDNPAAWNLLGVCYAQKGMNEQAVIYFNRAIDNGDEAASGNLKQLERYIKNN</sequence>
<dbReference type="Gene3D" id="3.30.1330.60">
    <property type="entry name" value="OmpA-like domain"/>
    <property type="match status" value="1"/>
</dbReference>
<dbReference type="STRING" id="1562970.ING2E5B_1093"/>
<evidence type="ECO:0000313" key="5">
    <source>
        <dbReference type="Proteomes" id="UP000032417"/>
    </source>
</evidence>
<dbReference type="Proteomes" id="UP000032417">
    <property type="component" value="Chromosome 1"/>
</dbReference>
<evidence type="ECO:0000256" key="2">
    <source>
        <dbReference type="PROSITE-ProRule" id="PRU00473"/>
    </source>
</evidence>
<evidence type="ECO:0000259" key="3">
    <source>
        <dbReference type="PROSITE" id="PS51123"/>
    </source>
</evidence>
<keyword evidence="1" id="KW-0802">TPR repeat</keyword>
<dbReference type="OrthoDB" id="1100173at2"/>
<dbReference type="InterPro" id="IPR036737">
    <property type="entry name" value="OmpA-like_sf"/>
</dbReference>
<dbReference type="SMART" id="SM00028">
    <property type="entry name" value="TPR"/>
    <property type="match status" value="1"/>
</dbReference>
<dbReference type="KEGG" id="pbt:ING2E5B_1093"/>
<dbReference type="EMBL" id="LN515532">
    <property type="protein sequence ID" value="CEA15846.1"/>
    <property type="molecule type" value="Genomic_DNA"/>
</dbReference>
<dbReference type="HOGENOM" id="CLU_026852_0_0_10"/>
<dbReference type="AlphaFoldDB" id="A0A098C0A5"/>
<feature type="domain" description="OmpA-like" evidence="3">
    <location>
        <begin position="186"/>
        <end position="313"/>
    </location>
</feature>
<accession>A0A098C0A5</accession>
<evidence type="ECO:0000313" key="4">
    <source>
        <dbReference type="EMBL" id="CEA15846.1"/>
    </source>
</evidence>
<keyword evidence="2" id="KW-0472">Membrane</keyword>
<name>A0A098C0A5_9BACT</name>
<organism evidence="4 5">
    <name type="scientific">Fermentimonas caenicola</name>
    <dbReference type="NCBI Taxonomy" id="1562970"/>
    <lineage>
        <taxon>Bacteria</taxon>
        <taxon>Pseudomonadati</taxon>
        <taxon>Bacteroidota</taxon>
        <taxon>Bacteroidia</taxon>
        <taxon>Bacteroidales</taxon>
        <taxon>Dysgonomonadaceae</taxon>
        <taxon>Fermentimonas</taxon>
    </lineage>
</organism>
<dbReference type="Pfam" id="PF00691">
    <property type="entry name" value="OmpA"/>
    <property type="match status" value="1"/>
</dbReference>